<gene>
    <name evidence="1" type="ORF">DXC34_04750</name>
</gene>
<organism evidence="1 2">
    <name type="scientific">Bacteroides stercoris</name>
    <dbReference type="NCBI Taxonomy" id="46506"/>
    <lineage>
        <taxon>Bacteria</taxon>
        <taxon>Pseudomonadati</taxon>
        <taxon>Bacteroidota</taxon>
        <taxon>Bacteroidia</taxon>
        <taxon>Bacteroidales</taxon>
        <taxon>Bacteroidaceae</taxon>
        <taxon>Bacteroides</taxon>
    </lineage>
</organism>
<accession>A0A3E4URH5</accession>
<reference evidence="1 2" key="1">
    <citation type="submission" date="2018-08" db="EMBL/GenBank/DDBJ databases">
        <title>A genome reference for cultivated species of the human gut microbiota.</title>
        <authorList>
            <person name="Zou Y."/>
            <person name="Xue W."/>
            <person name="Luo G."/>
        </authorList>
    </citation>
    <scope>NUCLEOTIDE SEQUENCE [LARGE SCALE GENOMIC DNA]</scope>
    <source>
        <strain evidence="1 2">TF03-6</strain>
    </source>
</reference>
<sequence>MFETFPSNNSHTALIFPLFLCTQKNVGNMKKIPRAGTGNFTAWYFSYHALVQTLPPFGTVSFMPWYGRYHALVRTVSCVGTSDMIRQLIILK</sequence>
<name>A0A3E4URH5_BACSE</name>
<dbReference type="EMBL" id="QSSV01000005">
    <property type="protein sequence ID" value="RGM14609.1"/>
    <property type="molecule type" value="Genomic_DNA"/>
</dbReference>
<dbReference type="Proteomes" id="UP000261223">
    <property type="component" value="Unassembled WGS sequence"/>
</dbReference>
<comment type="caution">
    <text evidence="1">The sequence shown here is derived from an EMBL/GenBank/DDBJ whole genome shotgun (WGS) entry which is preliminary data.</text>
</comment>
<evidence type="ECO:0000313" key="2">
    <source>
        <dbReference type="Proteomes" id="UP000261223"/>
    </source>
</evidence>
<protein>
    <submittedName>
        <fullName evidence="1">Uncharacterized protein</fullName>
    </submittedName>
</protein>
<dbReference type="AlphaFoldDB" id="A0A3E4URH5"/>
<evidence type="ECO:0000313" key="1">
    <source>
        <dbReference type="EMBL" id="RGM14609.1"/>
    </source>
</evidence>
<proteinExistence type="predicted"/>